<keyword evidence="10" id="KW-1185">Reference proteome</keyword>
<protein>
    <submittedName>
        <fullName evidence="9">Carbohydrate ABC transporter permease</fullName>
    </submittedName>
</protein>
<proteinExistence type="inferred from homology"/>
<organism evidence="9 10">
    <name type="scientific">Occultella gossypii</name>
    <dbReference type="NCBI Taxonomy" id="2800820"/>
    <lineage>
        <taxon>Bacteria</taxon>
        <taxon>Bacillati</taxon>
        <taxon>Actinomycetota</taxon>
        <taxon>Actinomycetes</taxon>
        <taxon>Micrococcales</taxon>
        <taxon>Ruaniaceae</taxon>
        <taxon>Occultella</taxon>
    </lineage>
</organism>
<feature type="transmembrane region" description="Helical" evidence="7">
    <location>
        <begin position="232"/>
        <end position="250"/>
    </location>
</feature>
<evidence type="ECO:0000256" key="2">
    <source>
        <dbReference type="ARBA" id="ARBA00022448"/>
    </source>
</evidence>
<comment type="subcellular location">
    <subcellularLocation>
        <location evidence="1 7">Cell membrane</location>
        <topology evidence="1 7">Multi-pass membrane protein</topology>
    </subcellularLocation>
</comment>
<dbReference type="SUPFAM" id="SSF161098">
    <property type="entry name" value="MetI-like"/>
    <property type="match status" value="1"/>
</dbReference>
<dbReference type="PANTHER" id="PTHR43744:SF12">
    <property type="entry name" value="ABC TRANSPORTER PERMEASE PROTEIN MG189-RELATED"/>
    <property type="match status" value="1"/>
</dbReference>
<sequence length="264" mass="28321">MIGTRSTRRSRLIAQLVATVVVIPFAFPLVTILVTSFGGEGAVANYAAVISETPFLRFALNSLVIAVGTVALVYACTMSAGYAFAKMQFRGKSLLFNAILVGLILPTLAIIVPIFITVQRLGLFSNPIAVIVPLSATLVPFTLLLARNYLVGIPDEILEAARVDGATSFGTLIRIVIPLSAPISAVVVVWAFLQAWNDLFLPLLILQDEDARAITQVPLYFTSQYGSDVPKIFASLVLLSLPIVIAYLALQKLFERGLTAGAVK</sequence>
<evidence type="ECO:0000259" key="8">
    <source>
        <dbReference type="PROSITE" id="PS50928"/>
    </source>
</evidence>
<comment type="caution">
    <text evidence="9">The sequence shown here is derived from an EMBL/GenBank/DDBJ whole genome shotgun (WGS) entry which is preliminary data.</text>
</comment>
<evidence type="ECO:0000256" key="4">
    <source>
        <dbReference type="ARBA" id="ARBA00022692"/>
    </source>
</evidence>
<name>A0ABS7SFP5_9MICO</name>
<dbReference type="Gene3D" id="1.10.3720.10">
    <property type="entry name" value="MetI-like"/>
    <property type="match status" value="1"/>
</dbReference>
<evidence type="ECO:0000313" key="10">
    <source>
        <dbReference type="Proteomes" id="UP000826651"/>
    </source>
</evidence>
<keyword evidence="2 7" id="KW-0813">Transport</keyword>
<keyword evidence="3" id="KW-1003">Cell membrane</keyword>
<evidence type="ECO:0000256" key="5">
    <source>
        <dbReference type="ARBA" id="ARBA00022989"/>
    </source>
</evidence>
<evidence type="ECO:0000256" key="1">
    <source>
        <dbReference type="ARBA" id="ARBA00004651"/>
    </source>
</evidence>
<feature type="transmembrane region" description="Helical" evidence="7">
    <location>
        <begin position="58"/>
        <end position="82"/>
    </location>
</feature>
<keyword evidence="6 7" id="KW-0472">Membrane</keyword>
<gene>
    <name evidence="9" type="ORF">KCQ71_22650</name>
</gene>
<feature type="transmembrane region" description="Helical" evidence="7">
    <location>
        <begin position="94"/>
        <end position="116"/>
    </location>
</feature>
<dbReference type="PANTHER" id="PTHR43744">
    <property type="entry name" value="ABC TRANSPORTER PERMEASE PROTEIN MG189-RELATED-RELATED"/>
    <property type="match status" value="1"/>
</dbReference>
<dbReference type="RefSeq" id="WP_223410713.1">
    <property type="nucleotide sequence ID" value="NZ_JAGSHT010000022.1"/>
</dbReference>
<reference evidence="9 10" key="1">
    <citation type="submission" date="2021-04" db="EMBL/GenBank/DDBJ databases">
        <title>Ruania sp. nov., isolated from sandy soil of mangrove forest.</title>
        <authorList>
            <person name="Ge X."/>
            <person name="Huang R."/>
            <person name="Liu W."/>
        </authorList>
    </citation>
    <scope>NUCLEOTIDE SEQUENCE [LARGE SCALE GENOMIC DNA]</scope>
    <source>
        <strain evidence="9 10">N2-46</strain>
    </source>
</reference>
<keyword evidence="5 7" id="KW-1133">Transmembrane helix</keyword>
<feature type="domain" description="ABC transmembrane type-1" evidence="8">
    <location>
        <begin position="59"/>
        <end position="250"/>
    </location>
</feature>
<dbReference type="Proteomes" id="UP000826651">
    <property type="component" value="Unassembled WGS sequence"/>
</dbReference>
<evidence type="ECO:0000256" key="6">
    <source>
        <dbReference type="ARBA" id="ARBA00023136"/>
    </source>
</evidence>
<dbReference type="EMBL" id="JAGSHT010000022">
    <property type="protein sequence ID" value="MBZ2198965.1"/>
    <property type="molecule type" value="Genomic_DNA"/>
</dbReference>
<feature type="transmembrane region" description="Helical" evidence="7">
    <location>
        <begin position="128"/>
        <end position="150"/>
    </location>
</feature>
<evidence type="ECO:0000256" key="7">
    <source>
        <dbReference type="RuleBase" id="RU363032"/>
    </source>
</evidence>
<evidence type="ECO:0000313" key="9">
    <source>
        <dbReference type="EMBL" id="MBZ2198965.1"/>
    </source>
</evidence>
<evidence type="ECO:0000256" key="3">
    <source>
        <dbReference type="ARBA" id="ARBA00022475"/>
    </source>
</evidence>
<dbReference type="InterPro" id="IPR000515">
    <property type="entry name" value="MetI-like"/>
</dbReference>
<dbReference type="InterPro" id="IPR035906">
    <property type="entry name" value="MetI-like_sf"/>
</dbReference>
<dbReference type="Pfam" id="PF00528">
    <property type="entry name" value="BPD_transp_1"/>
    <property type="match status" value="1"/>
</dbReference>
<comment type="similarity">
    <text evidence="7">Belongs to the binding-protein-dependent transport system permease family.</text>
</comment>
<keyword evidence="4 7" id="KW-0812">Transmembrane</keyword>
<dbReference type="PROSITE" id="PS50928">
    <property type="entry name" value="ABC_TM1"/>
    <property type="match status" value="1"/>
</dbReference>
<dbReference type="CDD" id="cd06261">
    <property type="entry name" value="TM_PBP2"/>
    <property type="match status" value="1"/>
</dbReference>
<accession>A0ABS7SFP5</accession>
<feature type="transmembrane region" description="Helical" evidence="7">
    <location>
        <begin position="12"/>
        <end position="38"/>
    </location>
</feature>
<feature type="transmembrane region" description="Helical" evidence="7">
    <location>
        <begin position="171"/>
        <end position="193"/>
    </location>
</feature>